<proteinExistence type="predicted"/>
<comment type="caution">
    <text evidence="1">The sequence shown here is derived from an EMBL/GenBank/DDBJ whole genome shotgun (WGS) entry which is preliminary data.</text>
</comment>
<reference evidence="1 2" key="1">
    <citation type="submission" date="2018-06" db="EMBL/GenBank/DDBJ databases">
        <title>Genomic Encyclopedia of Type Strains, Phase III (KMG-III): the genomes of soil and plant-associated and newly described type strains.</title>
        <authorList>
            <person name="Whitman W."/>
        </authorList>
    </citation>
    <scope>NUCLEOTIDE SEQUENCE [LARGE SCALE GENOMIC DNA]</scope>
    <source>
        <strain evidence="1 2">JA737</strain>
    </source>
</reference>
<sequence length="44" mass="4816">MTLTVPRSPNGDANDLIQTPENENAGMLAHPDVDVMWKAEAHQT</sequence>
<accession>A0A318TUU5</accession>
<name>A0A318TUU5_9RHOB</name>
<dbReference type="RefSeq" id="WP_281269385.1">
    <property type="nucleotide sequence ID" value="NZ_QJTK01000023.1"/>
</dbReference>
<gene>
    <name evidence="1" type="ORF">C8J30_1233</name>
</gene>
<keyword evidence="2" id="KW-1185">Reference proteome</keyword>
<organism evidence="1 2">
    <name type="scientific">Rhodobacter viridis</name>
    <dbReference type="NCBI Taxonomy" id="1054202"/>
    <lineage>
        <taxon>Bacteria</taxon>
        <taxon>Pseudomonadati</taxon>
        <taxon>Pseudomonadota</taxon>
        <taxon>Alphaproteobacteria</taxon>
        <taxon>Rhodobacterales</taxon>
        <taxon>Rhodobacter group</taxon>
        <taxon>Rhodobacter</taxon>
    </lineage>
</organism>
<dbReference type="AlphaFoldDB" id="A0A318TUU5"/>
<dbReference type="EMBL" id="QJTK01000023">
    <property type="protein sequence ID" value="PYF06748.1"/>
    <property type="molecule type" value="Genomic_DNA"/>
</dbReference>
<dbReference type="Proteomes" id="UP000247727">
    <property type="component" value="Unassembled WGS sequence"/>
</dbReference>
<evidence type="ECO:0000313" key="2">
    <source>
        <dbReference type="Proteomes" id="UP000247727"/>
    </source>
</evidence>
<protein>
    <submittedName>
        <fullName evidence="1">Uncharacterized protein</fullName>
    </submittedName>
</protein>
<evidence type="ECO:0000313" key="1">
    <source>
        <dbReference type="EMBL" id="PYF06748.1"/>
    </source>
</evidence>